<dbReference type="AlphaFoldDB" id="A0A345JSW7"/>
<evidence type="ECO:0000313" key="1">
    <source>
        <dbReference type="EMBL" id="AXH30413.1"/>
    </source>
</evidence>
<organism evidence="1 2">
    <name type="scientific">Francisella opportunistica</name>
    <dbReference type="NCBI Taxonomy" id="2016517"/>
    <lineage>
        <taxon>Bacteria</taxon>
        <taxon>Pseudomonadati</taxon>
        <taxon>Pseudomonadota</taxon>
        <taxon>Gammaproteobacteria</taxon>
        <taxon>Thiotrichales</taxon>
        <taxon>Francisellaceae</taxon>
        <taxon>Francisella</taxon>
    </lineage>
</organism>
<sequence>MIKKMRGSSLLATLIFAFVLMIVISALAYNFNADSLAINTLVDGKKNLSVHEGYFGNIIGTVDLSTTTDENIGDFRFVTTPNSITPRFEYENANARLYSAEPYLISYDVTHQFFENSALRYIRNFIYNLLPTFTMTQYEKTVIPLNLPYVNIDGMSDSALSYRIGNQNNRSTSEGGYIGYLQKPIIDGYDGSGSKSDYIVEQGNGNIKYIICHNPGDGGNRIVVSENSWDAHHDHGDYRGPCLNNSSQSFTIKIYENILSISYPEALALSYYDFSVGWELKNNEWTLLLAIHDLDRVYTSSAALNDIKNNPQTAELSLSDWKEVSGLEEFDGGDIVNVSWYFDNNQSSPKLLILEKFLRNGNYDIDVYKTTYNTITKTYAAEFTDRLITGTTDFDENGVYDLVPDSLFTLQGNAPLIFQGKNIVDFNYAMPYKLGDGNGSTKSMLIADVVNEPILIKRNATQLLIVYFNGSTYYKYLYSLGVATPTLLSSRTLTGENIQKIIAKFGALFVITNNNIYVEDIANNSLISRVAIGGSNYQILRDGEGRIYAIADGLSCTINSNCSNAARIYFDSGCATYNSCNRLDSLNKVQPYLNMVYKSFQY</sequence>
<keyword evidence="2" id="KW-1185">Reference proteome</keyword>
<gene>
    <name evidence="1" type="ORF">CGC43_07375</name>
</gene>
<name>A0A345JSW7_9GAMM</name>
<dbReference type="KEGG" id="foo:CGC45_07380"/>
<proteinExistence type="predicted"/>
<dbReference type="OrthoDB" id="5604130at2"/>
<dbReference type="Proteomes" id="UP000253862">
    <property type="component" value="Chromosome"/>
</dbReference>
<protein>
    <submittedName>
        <fullName evidence="1">Uncharacterized protein</fullName>
    </submittedName>
</protein>
<reference evidence="1 2" key="1">
    <citation type="submission" date="2017-07" db="EMBL/GenBank/DDBJ databases">
        <title>Complete genome sequences and comparative analysis of the novel pathogen Francisella opportunistica.</title>
        <authorList>
            <person name="Dietrich E.A."/>
            <person name="Kingry L.C."/>
            <person name="Petersen J.M."/>
        </authorList>
    </citation>
    <scope>NUCLEOTIDE SEQUENCE [LARGE SCALE GENOMIC DNA]</scope>
    <source>
        <strain evidence="1 2">14-2155</strain>
    </source>
</reference>
<evidence type="ECO:0000313" key="2">
    <source>
        <dbReference type="Proteomes" id="UP000253862"/>
    </source>
</evidence>
<dbReference type="EMBL" id="CP022375">
    <property type="protein sequence ID" value="AXH30413.1"/>
    <property type="molecule type" value="Genomic_DNA"/>
</dbReference>
<dbReference type="RefSeq" id="WP_071629676.1">
    <property type="nucleotide sequence ID" value="NZ_CP022375.1"/>
</dbReference>
<accession>A0A345JSW7</accession>